<dbReference type="Pfam" id="PF01636">
    <property type="entry name" value="APH"/>
    <property type="match status" value="1"/>
</dbReference>
<gene>
    <name evidence="3" type="ORF">PG993_000993</name>
</gene>
<dbReference type="PANTHER" id="PTHR21310">
    <property type="entry name" value="AMINOGLYCOSIDE PHOSPHOTRANSFERASE-RELATED-RELATED"/>
    <property type="match status" value="1"/>
</dbReference>
<feature type="domain" description="Aminoglycoside phosphotransferase" evidence="2">
    <location>
        <begin position="248"/>
        <end position="432"/>
    </location>
</feature>
<name>A0ABR1UA50_9PEZI</name>
<dbReference type="EMBL" id="JAQQWK010000001">
    <property type="protein sequence ID" value="KAK8055766.1"/>
    <property type="molecule type" value="Genomic_DNA"/>
</dbReference>
<dbReference type="PANTHER" id="PTHR21310:SF55">
    <property type="entry name" value="AMINOGLYCOSIDE PHOSPHOTRANSFERASE DOMAIN-CONTAINING PROTEIN"/>
    <property type="match status" value="1"/>
</dbReference>
<feature type="region of interest" description="Disordered" evidence="1">
    <location>
        <begin position="83"/>
        <end position="135"/>
    </location>
</feature>
<dbReference type="SUPFAM" id="SSF56112">
    <property type="entry name" value="Protein kinase-like (PK-like)"/>
    <property type="match status" value="1"/>
</dbReference>
<keyword evidence="4" id="KW-1185">Reference proteome</keyword>
<comment type="caution">
    <text evidence="3">The sequence shown here is derived from an EMBL/GenBank/DDBJ whole genome shotgun (WGS) entry which is preliminary data.</text>
</comment>
<proteinExistence type="predicted"/>
<evidence type="ECO:0000313" key="4">
    <source>
        <dbReference type="Proteomes" id="UP001444661"/>
    </source>
</evidence>
<accession>A0ABR1UA50</accession>
<feature type="compositionally biased region" description="Basic and acidic residues" evidence="1">
    <location>
        <begin position="114"/>
        <end position="135"/>
    </location>
</feature>
<reference evidence="3 4" key="1">
    <citation type="submission" date="2023-01" db="EMBL/GenBank/DDBJ databases">
        <title>Analysis of 21 Apiospora genomes using comparative genomics revels a genus with tremendous synthesis potential of carbohydrate active enzymes and secondary metabolites.</title>
        <authorList>
            <person name="Sorensen T."/>
        </authorList>
    </citation>
    <scope>NUCLEOTIDE SEQUENCE [LARGE SCALE GENOMIC DNA]</scope>
    <source>
        <strain evidence="3 4">CBS 33761</strain>
    </source>
</reference>
<feature type="region of interest" description="Disordered" evidence="1">
    <location>
        <begin position="1"/>
        <end position="69"/>
    </location>
</feature>
<dbReference type="Proteomes" id="UP001444661">
    <property type="component" value="Unassembled WGS sequence"/>
</dbReference>
<dbReference type="InterPro" id="IPR011009">
    <property type="entry name" value="Kinase-like_dom_sf"/>
</dbReference>
<evidence type="ECO:0000256" key="1">
    <source>
        <dbReference type="SAM" id="MobiDB-lite"/>
    </source>
</evidence>
<organism evidence="3 4">
    <name type="scientific">Apiospora rasikravindrae</name>
    <dbReference type="NCBI Taxonomy" id="990691"/>
    <lineage>
        <taxon>Eukaryota</taxon>
        <taxon>Fungi</taxon>
        <taxon>Dikarya</taxon>
        <taxon>Ascomycota</taxon>
        <taxon>Pezizomycotina</taxon>
        <taxon>Sordariomycetes</taxon>
        <taxon>Xylariomycetidae</taxon>
        <taxon>Amphisphaeriales</taxon>
        <taxon>Apiosporaceae</taxon>
        <taxon>Apiospora</taxon>
    </lineage>
</organism>
<feature type="region of interest" description="Disordered" evidence="1">
    <location>
        <begin position="503"/>
        <end position="568"/>
    </location>
</feature>
<dbReference type="InterPro" id="IPR002575">
    <property type="entry name" value="Aminoglycoside_PTrfase"/>
</dbReference>
<dbReference type="InterPro" id="IPR051678">
    <property type="entry name" value="AGP_Transferase"/>
</dbReference>
<sequence length="568" mass="63855">MEHAHPKNNAARYPKLEEGSVDDSVSPYGRFVDPVLSPTAKLPDGVARHIEPTTAWPGVQTVSDPSSPKYDLEAWGERYSHQVKANRERLHRQSTIDASTERADSPTSRSRSRSTPDSKSQESRHKDLKGHEEHKALPYYPIFDSPAAEHPYPHEKAHDIWRRARRHPECPSGQCACSRPDALKRATAEWLRDSNQNRAFDPYHEPCVVCHADPADLADTVLVPGIGFSSSLALQYNDLENYAWSLGRRYVVRERLDWDLHPSRLPAEAEAARLLRRRPETGAGRVPVPEVAAAWREGPVAITVMERARGRALAEVWHNLEQKDRERYVRQVGGFLRRWRKLTSPSMEGIDGGTIFKWAHVPGGGDVGGARYDLREQTKEALEHLPDPGPFVLTHGYLDLDHIFVDGGNVTAIVGWSRAAYLPVWAEHLGLCIGYGSAPAHREWKELLLRNIPGGCYYGKAPLDIFKGYLDLREQNKEAQLQKEADALARQCEEEGCDSMVEERGKTAPVRQVPKRRASSARRARLLEEERQRALEKGGGGIRTCQERQGGEGNAGCGYRDNNSGWRR</sequence>
<protein>
    <recommendedName>
        <fullName evidence="2">Aminoglycoside phosphotransferase domain-containing protein</fullName>
    </recommendedName>
</protein>
<feature type="compositionally biased region" description="Basic and acidic residues" evidence="1">
    <location>
        <begin position="525"/>
        <end position="536"/>
    </location>
</feature>
<evidence type="ECO:0000313" key="3">
    <source>
        <dbReference type="EMBL" id="KAK8055766.1"/>
    </source>
</evidence>
<feature type="compositionally biased region" description="Basic residues" evidence="1">
    <location>
        <begin position="513"/>
        <end position="524"/>
    </location>
</feature>
<evidence type="ECO:0000259" key="2">
    <source>
        <dbReference type="Pfam" id="PF01636"/>
    </source>
</evidence>